<feature type="region of interest" description="Disordered" evidence="1">
    <location>
        <begin position="336"/>
        <end position="362"/>
    </location>
</feature>
<organism evidence="2">
    <name type="scientific">Sicyonia whispovirus</name>
    <dbReference type="NCBI Taxonomy" id="2984283"/>
    <lineage>
        <taxon>Viruses</taxon>
        <taxon>Viruses incertae sedis</taxon>
        <taxon>Naldaviricetes</taxon>
        <taxon>Nimaviridae</taxon>
        <taxon>Whispovirus</taxon>
    </lineage>
</organism>
<sequence length="612" mass="66539">MEELLQKINFLHSRVCKEGDTSFMGKGACSREPYVPPKRRRVQLTGPVIEWPCTELMVSNCPAASEAIADSVLGVLAEWEEKILPELRDTKFRVREETCLRAVILSVARCCVAQHLLGLETKLSEPLLKFLFYGCPSRDERVKAILERPSLRPARPTSPPCCRVRDSGEYPPEVGDGAALTPSFSFRALVGEEAIRDMSSCMAAVWKSSCPPVAGGPREPKLQHTLHFTRVWKRLALAFKRYPRHAERDCAVSNLADRQQGCYTAKVGALLYPINTPAGVPAADFFMKAVAELALSPHINIEWKIPLSKFLEKSHAKLTVGLRAGFEEAGSALLGLDSPAPEGDGGDDCEGAEPPHSALAPSPASLREFRNLYGVSLNPSRILPRAANFWDFCRGGSVPSTKRLCIIFDSPSSNPAASSGAGGFAALTDELAADGGALNPTLDAAEQTLRKLVGTFCEADAAVGQDMECRRMSARNWTESDDVLCLNFYPLTLSGAHQDCARSIAGSLPQGTWIKWVQVAMLDSVKRRRNVADKGGRDSDLLSDTSAVNLKTLTIGCEGAIRKTTGLKAFKFEVDFAESMWALGAPAVAQVMSVQNLIKHSFPPLRTNPSRV</sequence>
<proteinExistence type="predicted"/>
<evidence type="ECO:0000256" key="1">
    <source>
        <dbReference type="SAM" id="MobiDB-lite"/>
    </source>
</evidence>
<evidence type="ECO:0000313" key="2">
    <source>
        <dbReference type="EMBL" id="BDT63083.1"/>
    </source>
</evidence>
<feature type="compositionally biased region" description="Low complexity" evidence="1">
    <location>
        <begin position="352"/>
        <end position="362"/>
    </location>
</feature>
<accession>A0A9C7F796</accession>
<dbReference type="EMBL" id="LC738881">
    <property type="protein sequence ID" value="BDT63083.1"/>
    <property type="molecule type" value="Genomic_DNA"/>
</dbReference>
<reference evidence="2" key="1">
    <citation type="submission" date="2022-10" db="EMBL/GenBank/DDBJ databases">
        <title>Genome sequences of endogenous nimaviruses in decapod crustaceans.</title>
        <authorList>
            <person name="Kawato S."/>
            <person name="Nozaki R."/>
            <person name="Kondo H."/>
            <person name="Hirono I."/>
        </authorList>
    </citation>
    <scope>NUCLEOTIDE SEQUENCE</scope>
    <source>
        <strain evidence="2">Fukuoka2019</strain>
    </source>
</reference>
<name>A0A9C7F796_9VIRU</name>
<protein>
    <submittedName>
        <fullName evidence="2">Wsv427-like protein</fullName>
    </submittedName>
</protein>